<dbReference type="Proteomes" id="UP000814243">
    <property type="component" value="Unassembled WGS sequence"/>
</dbReference>
<dbReference type="EMBL" id="JACEFF010000396">
    <property type="protein sequence ID" value="KAH9638480.1"/>
    <property type="molecule type" value="Genomic_DNA"/>
</dbReference>
<protein>
    <submittedName>
        <fullName evidence="2">Uncharacterized protein</fullName>
    </submittedName>
</protein>
<comment type="caution">
    <text evidence="2">The sequence shown here is derived from an EMBL/GenBank/DDBJ whole genome shotgun (WGS) entry which is preliminary data.</text>
</comment>
<evidence type="ECO:0000256" key="1">
    <source>
        <dbReference type="SAM" id="MobiDB-lite"/>
    </source>
</evidence>
<accession>A0A922SI25</accession>
<dbReference type="AlphaFoldDB" id="A0A922SI25"/>
<evidence type="ECO:0000313" key="2">
    <source>
        <dbReference type="EMBL" id="KAH9638480.1"/>
    </source>
</evidence>
<evidence type="ECO:0000313" key="3">
    <source>
        <dbReference type="Proteomes" id="UP000814243"/>
    </source>
</evidence>
<reference evidence="2" key="1">
    <citation type="journal article" date="2021" name="G3 (Bethesda)">
        <title>Genome and transcriptome analysis of the beet armyworm Spodoptera exigua reveals targets for pest control. .</title>
        <authorList>
            <person name="Simon S."/>
            <person name="Breeschoten T."/>
            <person name="Jansen H.J."/>
            <person name="Dirks R.P."/>
            <person name="Schranz M.E."/>
            <person name="Ros V.I.D."/>
        </authorList>
    </citation>
    <scope>NUCLEOTIDE SEQUENCE</scope>
    <source>
        <strain evidence="2">TB_SE_WUR_2020</strain>
    </source>
</reference>
<proteinExistence type="predicted"/>
<feature type="region of interest" description="Disordered" evidence="1">
    <location>
        <begin position="57"/>
        <end position="86"/>
    </location>
</feature>
<name>A0A922SI25_SPOEX</name>
<gene>
    <name evidence="2" type="ORF">HF086_016805</name>
</gene>
<sequence length="193" mass="21713">MIGPLRYCSHIKHINYVPIVYQNPSIGNVLHGLVNRLNYSQDKKGCCKDVAQTTGKKVEPWPKTEPSSTPWRAECPHEPQPPNYDPYRIKVPDVVVPPLPSSNVKRTGVVYTTTDQHGQRHDPASAYHQQHQGLPDQSGFQSGVDQRIIEDEEAKEPGFFDRLKGFFGRLKGKGKEGEGHTMIGGRDVHWLPL</sequence>
<organism evidence="2 3">
    <name type="scientific">Spodoptera exigua</name>
    <name type="common">Beet armyworm</name>
    <name type="synonym">Noctua fulgens</name>
    <dbReference type="NCBI Taxonomy" id="7107"/>
    <lineage>
        <taxon>Eukaryota</taxon>
        <taxon>Metazoa</taxon>
        <taxon>Ecdysozoa</taxon>
        <taxon>Arthropoda</taxon>
        <taxon>Hexapoda</taxon>
        <taxon>Insecta</taxon>
        <taxon>Pterygota</taxon>
        <taxon>Neoptera</taxon>
        <taxon>Endopterygota</taxon>
        <taxon>Lepidoptera</taxon>
        <taxon>Glossata</taxon>
        <taxon>Ditrysia</taxon>
        <taxon>Noctuoidea</taxon>
        <taxon>Noctuidae</taxon>
        <taxon>Amphipyrinae</taxon>
        <taxon>Spodoptera</taxon>
    </lineage>
</organism>